<reference evidence="2 3" key="1">
    <citation type="submission" date="2020-08" db="EMBL/GenBank/DDBJ databases">
        <title>Genomic Encyclopedia of Type Strains, Phase III (KMG-III): the genomes of soil and plant-associated and newly described type strains.</title>
        <authorList>
            <person name="Whitman W."/>
        </authorList>
    </citation>
    <scope>NUCLEOTIDE SEQUENCE [LARGE SCALE GENOMIC DNA]</scope>
    <source>
        <strain evidence="2 3">CECT 5862</strain>
    </source>
</reference>
<sequence>MNRNKTLTLLIISQLIFVLLIIVWMVVAGLSIMMFDSPEAATHVPTWLFFLYIASYPIGVIAGIITGWVLFAKKRYKAALIWNSLPLLWIVPITILLLVL</sequence>
<feature type="transmembrane region" description="Helical" evidence="1">
    <location>
        <begin position="78"/>
        <end position="99"/>
    </location>
</feature>
<evidence type="ECO:0000313" key="2">
    <source>
        <dbReference type="EMBL" id="MBB3113908.1"/>
    </source>
</evidence>
<feature type="transmembrane region" description="Helical" evidence="1">
    <location>
        <begin position="7"/>
        <end position="35"/>
    </location>
</feature>
<gene>
    <name evidence="2" type="ORF">FHS18_006023</name>
</gene>
<keyword evidence="1" id="KW-1133">Transmembrane helix</keyword>
<dbReference type="RefSeq" id="WP_183603974.1">
    <property type="nucleotide sequence ID" value="NZ_JACHXK010000023.1"/>
</dbReference>
<accession>A0A7W5FR24</accession>
<dbReference type="Proteomes" id="UP000570361">
    <property type="component" value="Unassembled WGS sequence"/>
</dbReference>
<keyword evidence="1" id="KW-0812">Transmembrane</keyword>
<keyword evidence="1" id="KW-0472">Membrane</keyword>
<organism evidence="2 3">
    <name type="scientific">Paenibacillus phyllosphaerae</name>
    <dbReference type="NCBI Taxonomy" id="274593"/>
    <lineage>
        <taxon>Bacteria</taxon>
        <taxon>Bacillati</taxon>
        <taxon>Bacillota</taxon>
        <taxon>Bacilli</taxon>
        <taxon>Bacillales</taxon>
        <taxon>Paenibacillaceae</taxon>
        <taxon>Paenibacillus</taxon>
    </lineage>
</organism>
<keyword evidence="3" id="KW-1185">Reference proteome</keyword>
<protein>
    <submittedName>
        <fullName evidence="2">Uncharacterized protein</fullName>
    </submittedName>
</protein>
<evidence type="ECO:0000256" key="1">
    <source>
        <dbReference type="SAM" id="Phobius"/>
    </source>
</evidence>
<dbReference type="EMBL" id="JACHXK010000023">
    <property type="protein sequence ID" value="MBB3113908.1"/>
    <property type="molecule type" value="Genomic_DNA"/>
</dbReference>
<evidence type="ECO:0000313" key="3">
    <source>
        <dbReference type="Proteomes" id="UP000570361"/>
    </source>
</evidence>
<comment type="caution">
    <text evidence="2">The sequence shown here is derived from an EMBL/GenBank/DDBJ whole genome shotgun (WGS) entry which is preliminary data.</text>
</comment>
<feature type="transmembrane region" description="Helical" evidence="1">
    <location>
        <begin position="47"/>
        <end position="71"/>
    </location>
</feature>
<proteinExistence type="predicted"/>
<name>A0A7W5FR24_9BACL</name>
<dbReference type="AlphaFoldDB" id="A0A7W5FR24"/>